<keyword evidence="4 5" id="KW-0732">Signal</keyword>
<comment type="caution">
    <text evidence="6">The sequence shown here is derived from an EMBL/GenBank/DDBJ whole genome shotgun (WGS) entry which is preliminary data.</text>
</comment>
<dbReference type="InterPro" id="IPR004682">
    <property type="entry name" value="TRAP_DctP"/>
</dbReference>
<dbReference type="CDD" id="cd13678">
    <property type="entry name" value="PBP2_TRAP_DctP10"/>
    <property type="match status" value="1"/>
</dbReference>
<organism evidence="6 7">
    <name type="scientific">Mailhella massiliensis</name>
    <dbReference type="NCBI Taxonomy" id="1903261"/>
    <lineage>
        <taxon>Bacteria</taxon>
        <taxon>Pseudomonadati</taxon>
        <taxon>Thermodesulfobacteriota</taxon>
        <taxon>Desulfovibrionia</taxon>
        <taxon>Desulfovibrionales</taxon>
        <taxon>Desulfovibrionaceae</taxon>
        <taxon>Mailhella</taxon>
    </lineage>
</organism>
<dbReference type="GO" id="GO:0030288">
    <property type="term" value="C:outer membrane-bounded periplasmic space"/>
    <property type="evidence" value="ECO:0007669"/>
    <property type="project" value="InterPro"/>
</dbReference>
<dbReference type="InterPro" id="IPR038404">
    <property type="entry name" value="TRAP_DctP_sf"/>
</dbReference>
<dbReference type="RefSeq" id="WP_304121499.1">
    <property type="nucleotide sequence ID" value="NZ_DYZA01000081.1"/>
</dbReference>
<dbReference type="Proteomes" id="UP000698963">
    <property type="component" value="Unassembled WGS sequence"/>
</dbReference>
<dbReference type="PIRSF" id="PIRSF006470">
    <property type="entry name" value="DctB"/>
    <property type="match status" value="1"/>
</dbReference>
<gene>
    <name evidence="6" type="ORF">K8W16_04500</name>
</gene>
<comment type="similarity">
    <text evidence="2">Belongs to the bacterial solute-binding protein 7 family.</text>
</comment>
<comment type="subcellular location">
    <subcellularLocation>
        <location evidence="1">Cell envelope</location>
    </subcellularLocation>
</comment>
<dbReference type="PANTHER" id="PTHR33376">
    <property type="match status" value="1"/>
</dbReference>
<evidence type="ECO:0000256" key="3">
    <source>
        <dbReference type="ARBA" id="ARBA00022448"/>
    </source>
</evidence>
<evidence type="ECO:0000256" key="5">
    <source>
        <dbReference type="SAM" id="SignalP"/>
    </source>
</evidence>
<protein>
    <submittedName>
        <fullName evidence="6">DctP family TRAP transporter solute-binding subunit</fullName>
    </submittedName>
</protein>
<dbReference type="Pfam" id="PF03480">
    <property type="entry name" value="DctP"/>
    <property type="match status" value="1"/>
</dbReference>
<dbReference type="EMBL" id="DYZA01000081">
    <property type="protein sequence ID" value="HJD96889.1"/>
    <property type="molecule type" value="Genomic_DNA"/>
</dbReference>
<evidence type="ECO:0000256" key="2">
    <source>
        <dbReference type="ARBA" id="ARBA00009023"/>
    </source>
</evidence>
<feature type="chain" id="PRO_5038046529" evidence="5">
    <location>
        <begin position="24"/>
        <end position="357"/>
    </location>
</feature>
<dbReference type="NCBIfam" id="NF037995">
    <property type="entry name" value="TRAP_S1"/>
    <property type="match status" value="1"/>
</dbReference>
<reference evidence="6" key="1">
    <citation type="journal article" date="2021" name="PeerJ">
        <title>Extensive microbial diversity within the chicken gut microbiome revealed by metagenomics and culture.</title>
        <authorList>
            <person name="Gilroy R."/>
            <person name="Ravi A."/>
            <person name="Getino M."/>
            <person name="Pursley I."/>
            <person name="Horton D.L."/>
            <person name="Alikhan N.F."/>
            <person name="Baker D."/>
            <person name="Gharbi K."/>
            <person name="Hall N."/>
            <person name="Watson M."/>
            <person name="Adriaenssens E.M."/>
            <person name="Foster-Nyarko E."/>
            <person name="Jarju S."/>
            <person name="Secka A."/>
            <person name="Antonio M."/>
            <person name="Oren A."/>
            <person name="Chaudhuri R.R."/>
            <person name="La Ragione R."/>
            <person name="Hildebrand F."/>
            <person name="Pallen M.J."/>
        </authorList>
    </citation>
    <scope>NUCLEOTIDE SEQUENCE</scope>
    <source>
        <strain evidence="6">ChiGjej2B2-19336</strain>
    </source>
</reference>
<evidence type="ECO:0000313" key="7">
    <source>
        <dbReference type="Proteomes" id="UP000698963"/>
    </source>
</evidence>
<name>A0A921DQU3_9BACT</name>
<feature type="signal peptide" evidence="5">
    <location>
        <begin position="1"/>
        <end position="23"/>
    </location>
</feature>
<evidence type="ECO:0000256" key="1">
    <source>
        <dbReference type="ARBA" id="ARBA00004196"/>
    </source>
</evidence>
<evidence type="ECO:0000313" key="6">
    <source>
        <dbReference type="EMBL" id="HJD96889.1"/>
    </source>
</evidence>
<evidence type="ECO:0000256" key="4">
    <source>
        <dbReference type="ARBA" id="ARBA00022729"/>
    </source>
</evidence>
<dbReference type="GO" id="GO:0055085">
    <property type="term" value="P:transmembrane transport"/>
    <property type="evidence" value="ECO:0007669"/>
    <property type="project" value="InterPro"/>
</dbReference>
<reference evidence="6" key="2">
    <citation type="submission" date="2021-09" db="EMBL/GenBank/DDBJ databases">
        <authorList>
            <person name="Gilroy R."/>
        </authorList>
    </citation>
    <scope>NUCLEOTIDE SEQUENCE</scope>
    <source>
        <strain evidence="6">ChiGjej2B2-19336</strain>
    </source>
</reference>
<sequence>MKLFRTALMAAACVGILSAPALAAYKQEYKLSVVPAATSGWGLSATYFADLVRERTDGRINIKVYPGAQLMAGKQTSELLLVRRGAIDFALASTINWSPQVQELNLTALPFFVANNPDRYKAMDAIEDGKSGKMLVEAVEKTGVKFIGWGENGFRELTTSKGPINKPADMKGMKLRVCGTPIFADIFTALGANPQAINWSEAVTGFQQGIVDGQENPTNGINITLQIWTWHKYHTDWHYMIDPLLLTANSKVWDSFSKEDQAILMECAAEMEKYSKALSRLGFDDGSSLEYLKSINKVPAVTDPFKTMEEKGMTIVKFTDEQVDEFYAATQSVRDKWTKEIGEELVKAAEADMKAAQ</sequence>
<dbReference type="InterPro" id="IPR018389">
    <property type="entry name" value="DctP_fam"/>
</dbReference>
<accession>A0A921DQU3</accession>
<dbReference type="Gene3D" id="3.40.190.170">
    <property type="entry name" value="Bacterial extracellular solute-binding protein, family 7"/>
    <property type="match status" value="1"/>
</dbReference>
<dbReference type="AlphaFoldDB" id="A0A921DQU3"/>
<proteinExistence type="inferred from homology"/>
<keyword evidence="3" id="KW-0813">Transport</keyword>
<dbReference type="PANTHER" id="PTHR33376:SF4">
    <property type="entry name" value="SIALIC ACID-BINDING PERIPLASMIC PROTEIN SIAP"/>
    <property type="match status" value="1"/>
</dbReference>